<dbReference type="InParanoid" id="J4GSR5"/>
<dbReference type="OrthoDB" id="2804670at2759"/>
<dbReference type="EMBL" id="HE797148">
    <property type="protein sequence ID" value="CCM04275.1"/>
    <property type="molecule type" value="Genomic_DNA"/>
</dbReference>
<sequence>MPSVADIDQRRPGVFRNLRTKEPLKPEKISLCAEKLPVEVWERVFDALAENGQLLALLDCALTCRLWAPRCLWHLARHVVVCSRKHGQRVGKAMVTSHRISLATAITFRKPVGFVLGRPITSVETLGIGDYSPSVGDWKAKVFHADVFTHLRITFPSVTRLTLDNTTFPSVVVFARLVFSFPRLTRFACHFVAFATGGYLRGRALPPKGFAMTDVELYQSDDVVDFLVERSAEPLTYEDVRERDRQGASASLRSLDVWSISHRLDSLGGLGCFKYLESLTLAFDAFEQRLDPGTVWDDLYNVLGGLASSKLQQFTISFIADFSDIHGCGISDTLQTLSTGVSDRIFARIDDLLAGPRYHHLQTICFRLWFDHSMDLCIPGSPSKQLWFRFLSCHFPRLSTHESFR</sequence>
<accession>J4GSR5</accession>
<gene>
    <name evidence="1" type="ORF">FIBRA_06446</name>
</gene>
<dbReference type="AlphaFoldDB" id="J4GSR5"/>
<reference evidence="1 2" key="1">
    <citation type="journal article" date="2012" name="Appl. Environ. Microbiol.">
        <title>Short-read sequencing for genomic analysis of the brown rot fungus Fibroporia radiculosa.</title>
        <authorList>
            <person name="Tang J.D."/>
            <person name="Perkins A.D."/>
            <person name="Sonstegard T.S."/>
            <person name="Schroeder S.G."/>
            <person name="Burgess S.C."/>
            <person name="Diehl S.V."/>
        </authorList>
    </citation>
    <scope>NUCLEOTIDE SEQUENCE [LARGE SCALE GENOMIC DNA]</scope>
    <source>
        <strain evidence="1 2">TFFH 294</strain>
    </source>
</reference>
<protein>
    <recommendedName>
        <fullName evidence="3">F-box domain-containing protein</fullName>
    </recommendedName>
</protein>
<dbReference type="GeneID" id="24099186"/>
<evidence type="ECO:0008006" key="3">
    <source>
        <dbReference type="Google" id="ProtNLM"/>
    </source>
</evidence>
<evidence type="ECO:0000313" key="2">
    <source>
        <dbReference type="Proteomes" id="UP000006352"/>
    </source>
</evidence>
<keyword evidence="2" id="KW-1185">Reference proteome</keyword>
<dbReference type="Proteomes" id="UP000006352">
    <property type="component" value="Unassembled WGS sequence"/>
</dbReference>
<organism evidence="1 2">
    <name type="scientific">Fibroporia radiculosa</name>
    <dbReference type="NCBI Taxonomy" id="599839"/>
    <lineage>
        <taxon>Eukaryota</taxon>
        <taxon>Fungi</taxon>
        <taxon>Dikarya</taxon>
        <taxon>Basidiomycota</taxon>
        <taxon>Agaricomycotina</taxon>
        <taxon>Agaricomycetes</taxon>
        <taxon>Polyporales</taxon>
        <taxon>Fibroporiaceae</taxon>
        <taxon>Fibroporia</taxon>
    </lineage>
</organism>
<name>J4GSR5_9APHY</name>
<proteinExistence type="predicted"/>
<dbReference type="RefSeq" id="XP_012183558.1">
    <property type="nucleotide sequence ID" value="XM_012328168.1"/>
</dbReference>
<evidence type="ECO:0000313" key="1">
    <source>
        <dbReference type="EMBL" id="CCM04275.1"/>
    </source>
</evidence>
<dbReference type="HOGENOM" id="CLU_036316_0_1_1"/>